<dbReference type="SUPFAM" id="SSF51556">
    <property type="entry name" value="Metallo-dependent hydrolases"/>
    <property type="match status" value="1"/>
</dbReference>
<evidence type="ECO:0000313" key="3">
    <source>
        <dbReference type="Proteomes" id="UP000318538"/>
    </source>
</evidence>
<dbReference type="InterPro" id="IPR003766">
    <property type="entry name" value="Uronate_isomerase"/>
</dbReference>
<keyword evidence="2" id="KW-0413">Isomerase</keyword>
<organism evidence="2 3">
    <name type="scientific">Rubripirellula lacrimiformis</name>
    <dbReference type="NCBI Taxonomy" id="1930273"/>
    <lineage>
        <taxon>Bacteria</taxon>
        <taxon>Pseudomonadati</taxon>
        <taxon>Planctomycetota</taxon>
        <taxon>Planctomycetia</taxon>
        <taxon>Pirellulales</taxon>
        <taxon>Pirellulaceae</taxon>
        <taxon>Rubripirellula</taxon>
    </lineage>
</organism>
<evidence type="ECO:0000256" key="1">
    <source>
        <dbReference type="SAM" id="MobiDB-lite"/>
    </source>
</evidence>
<dbReference type="OrthoDB" id="231890at2"/>
<name>A0A517N5X8_9BACT</name>
<dbReference type="KEGG" id="rlc:K227x_09270"/>
<dbReference type="Gene3D" id="1.10.2020.10">
    <property type="entry name" value="uronate isomerase, domain 2, chain A"/>
    <property type="match status" value="1"/>
</dbReference>
<dbReference type="Proteomes" id="UP000318538">
    <property type="component" value="Chromosome"/>
</dbReference>
<proteinExistence type="predicted"/>
<dbReference type="Gene3D" id="3.20.20.140">
    <property type="entry name" value="Metal-dependent hydrolases"/>
    <property type="match status" value="1"/>
</dbReference>
<dbReference type="UniPathway" id="UPA00246"/>
<feature type="region of interest" description="Disordered" evidence="1">
    <location>
        <begin position="469"/>
        <end position="505"/>
    </location>
</feature>
<dbReference type="GO" id="GO:0006064">
    <property type="term" value="P:glucuronate catabolic process"/>
    <property type="evidence" value="ECO:0007669"/>
    <property type="project" value="InterPro"/>
</dbReference>
<dbReference type="AlphaFoldDB" id="A0A517N5X8"/>
<dbReference type="Pfam" id="PF02614">
    <property type="entry name" value="UxaC"/>
    <property type="match status" value="1"/>
</dbReference>
<dbReference type="GO" id="GO:0008880">
    <property type="term" value="F:glucuronate isomerase activity"/>
    <property type="evidence" value="ECO:0007669"/>
    <property type="project" value="InterPro"/>
</dbReference>
<sequence length="665" mass="73140">MSDSIRESIYEAIASIRLIDPHTHINPHAAGSTTLADLLGYHYYTELAHSAGMPKQQIEEPGIGPRELVRRLVENLSPLENTAQYRWLVEICRMFFGFDGDRIDASNWESLYDTAETQMASADWAQMVLDQSNVEAVFLTNDFDDDLAGFDTDTYIPCLRTDDLVFHLAKPEVRQRLAGCSGIELDGSLASLRASLRQRFQHFVARGARACAISLPPTFQPAPVSDGRAATALDQVLRRGVLADDSHKQALSRRVFWTLAELCDEFGLPFDLMIGVNRGVYANGVYQGQDLYDSRVSLIQYRELFNAFPDVKFPVSVLASVTNQELVSYAWIFPNVITNGHWWYSNTPSFIARDAAARLEAVPQTKQIGYYSDAYKLEFVWPKFDMYRHVLSGVLADHFVGSCGWSEERAVALGRRVLRDNVDEIFPRPTKQPERVDPLADTWTDDDSGISLGSIGSAGAAAIGAAGILGGNDSPTSPSSESDRMTALPSDAGSSETVAIDDDDDEDGLADFATVSEADETIRIDEDDASEVDPIVDSLNPLMDLDPLPSEDEIQSAEVDDVELRDTSSQRTAPDAESIASELDDQPLDLGDMFADDDGPQASVEDGPQIKQLRGEESFNPDDESLKLTPDPLTGELTFAVGDDEEIADPNATLEIKDDDEQKPS</sequence>
<feature type="region of interest" description="Disordered" evidence="1">
    <location>
        <begin position="538"/>
        <end position="607"/>
    </location>
</feature>
<gene>
    <name evidence="2" type="ORF">K227x_09270</name>
</gene>
<protein>
    <submittedName>
        <fullName evidence="2">Glucuronate isomerase</fullName>
    </submittedName>
</protein>
<reference evidence="2 3" key="1">
    <citation type="submission" date="2019-02" db="EMBL/GenBank/DDBJ databases">
        <title>Deep-cultivation of Planctomycetes and their phenomic and genomic characterization uncovers novel biology.</title>
        <authorList>
            <person name="Wiegand S."/>
            <person name="Jogler M."/>
            <person name="Boedeker C."/>
            <person name="Pinto D."/>
            <person name="Vollmers J."/>
            <person name="Rivas-Marin E."/>
            <person name="Kohn T."/>
            <person name="Peeters S.H."/>
            <person name="Heuer A."/>
            <person name="Rast P."/>
            <person name="Oberbeckmann S."/>
            <person name="Bunk B."/>
            <person name="Jeske O."/>
            <person name="Meyerdierks A."/>
            <person name="Storesund J.E."/>
            <person name="Kallscheuer N."/>
            <person name="Luecker S."/>
            <person name="Lage O.M."/>
            <person name="Pohl T."/>
            <person name="Merkel B.J."/>
            <person name="Hornburger P."/>
            <person name="Mueller R.-W."/>
            <person name="Bruemmer F."/>
            <person name="Labrenz M."/>
            <person name="Spormann A.M."/>
            <person name="Op den Camp H."/>
            <person name="Overmann J."/>
            <person name="Amann R."/>
            <person name="Jetten M.S.M."/>
            <person name="Mascher T."/>
            <person name="Medema M.H."/>
            <person name="Devos D.P."/>
            <person name="Kaster A.-K."/>
            <person name="Ovreas L."/>
            <person name="Rohde M."/>
            <person name="Galperin M.Y."/>
            <person name="Jogler C."/>
        </authorList>
    </citation>
    <scope>NUCLEOTIDE SEQUENCE [LARGE SCALE GENOMIC DNA]</scope>
    <source>
        <strain evidence="2 3">K22_7</strain>
    </source>
</reference>
<dbReference type="InterPro" id="IPR032466">
    <property type="entry name" value="Metal_Hydrolase"/>
</dbReference>
<evidence type="ECO:0000313" key="2">
    <source>
        <dbReference type="EMBL" id="QDT02549.1"/>
    </source>
</evidence>
<dbReference type="EMBL" id="CP036525">
    <property type="protein sequence ID" value="QDT02549.1"/>
    <property type="molecule type" value="Genomic_DNA"/>
</dbReference>
<feature type="compositionally biased region" description="Acidic residues" evidence="1">
    <location>
        <begin position="549"/>
        <end position="561"/>
    </location>
</feature>
<dbReference type="RefSeq" id="WP_145168235.1">
    <property type="nucleotide sequence ID" value="NZ_CP036525.1"/>
</dbReference>
<accession>A0A517N5X8</accession>
<keyword evidence="3" id="KW-1185">Reference proteome</keyword>
<feature type="region of interest" description="Disordered" evidence="1">
    <location>
        <begin position="644"/>
        <end position="665"/>
    </location>
</feature>